<evidence type="ECO:0000256" key="10">
    <source>
        <dbReference type="ARBA" id="ARBA00023136"/>
    </source>
</evidence>
<dbReference type="GO" id="GO:0009753">
    <property type="term" value="P:response to jasmonic acid"/>
    <property type="evidence" value="ECO:0007669"/>
    <property type="project" value="UniProtKB-ARBA"/>
</dbReference>
<keyword evidence="3 11" id="KW-0349">Heme</keyword>
<dbReference type="Gene3D" id="1.10.630.10">
    <property type="entry name" value="Cytochrome P450"/>
    <property type="match status" value="1"/>
</dbReference>
<evidence type="ECO:0000256" key="5">
    <source>
        <dbReference type="ARBA" id="ARBA00022723"/>
    </source>
</evidence>
<comment type="caution">
    <text evidence="13">The sequence shown here is derived from an EMBL/GenBank/DDBJ whole genome shotgun (WGS) entry which is preliminary data.</text>
</comment>
<dbReference type="InterPro" id="IPR001128">
    <property type="entry name" value="Cyt_P450"/>
</dbReference>
<dbReference type="CDD" id="cd20642">
    <property type="entry name" value="CYP72"/>
    <property type="match status" value="1"/>
</dbReference>
<dbReference type="GO" id="GO:0020037">
    <property type="term" value="F:heme binding"/>
    <property type="evidence" value="ECO:0007669"/>
    <property type="project" value="InterPro"/>
</dbReference>
<sequence>MDVFICSVILCAVLVSICGWKILNWLWFRPRMLEKSLRQQGFTGNSYRLFYGDLKDMRRKSKEALSKPINFSHDIVHRVIPSIHIALNNYGNNCFVWFGPRPALVVLDPEIVREIVSKTYVFQKPPGRPFIRLLARGLASLETDKWAKHRRLINPAFHVEKLKHMVPSFYLSCADMLSKWDKIVPSDGSCEVDVWPYLQTLTSDVISRTAFGSSYEEGTKIFQLQKEVAQHVVEASRSVYIPGFRFLPTKVNLRIKEIRKEVKSSLLNIISRRMKAMEAGEVTRGDLLGLLLESNSEEIKQKGSKFGMSMNEVIEECKLFYFAGHETTASLLVWTMILLSKHTDWQVRARDEVLQVFGRRKPDDHQELNHLKIISMILHEVLRLYPPAILLTRATHKECEIGKVSLPAGVQLILPPILLQRDCKIWGDDAGEFEPERFKEGVSKATRGQLAYFPFGWGPRICIAQNFAMLEAKMAMVMILQHYSFQLSPSYSHAPHHVVALQPQHGAHLILSKL</sequence>
<comment type="cofactor">
    <cofactor evidence="11">
        <name>heme</name>
        <dbReference type="ChEBI" id="CHEBI:30413"/>
    </cofactor>
</comment>
<evidence type="ECO:0000256" key="8">
    <source>
        <dbReference type="ARBA" id="ARBA00023004"/>
    </source>
</evidence>
<protein>
    <submittedName>
        <fullName evidence="13">Cytochrome P450</fullName>
    </submittedName>
</protein>
<keyword evidence="14" id="KW-1185">Reference proteome</keyword>
<dbReference type="GO" id="GO:0016705">
    <property type="term" value="F:oxidoreductase activity, acting on paired donors, with incorporation or reduction of molecular oxygen"/>
    <property type="evidence" value="ECO:0007669"/>
    <property type="project" value="InterPro"/>
</dbReference>
<dbReference type="GO" id="GO:0016020">
    <property type="term" value="C:membrane"/>
    <property type="evidence" value="ECO:0007669"/>
    <property type="project" value="UniProtKB-SubCell"/>
</dbReference>
<evidence type="ECO:0000313" key="13">
    <source>
        <dbReference type="EMBL" id="KAH6833547.1"/>
    </source>
</evidence>
<dbReference type="FunFam" id="1.10.630.10:FF:000029">
    <property type="entry name" value="Cytochrome P450 734A1"/>
    <property type="match status" value="1"/>
</dbReference>
<dbReference type="Proteomes" id="UP001190926">
    <property type="component" value="Unassembled WGS sequence"/>
</dbReference>
<feature type="binding site" description="axial binding residue" evidence="11">
    <location>
        <position position="462"/>
    </location>
    <ligand>
        <name>heme</name>
        <dbReference type="ChEBI" id="CHEBI:30413"/>
    </ligand>
    <ligandPart>
        <name>Fe</name>
        <dbReference type="ChEBI" id="CHEBI:18248"/>
    </ligandPart>
</feature>
<dbReference type="InterPro" id="IPR017972">
    <property type="entry name" value="Cyt_P450_CS"/>
</dbReference>
<dbReference type="PROSITE" id="PS00086">
    <property type="entry name" value="CYTOCHROME_P450"/>
    <property type="match status" value="1"/>
</dbReference>
<dbReference type="AlphaFoldDB" id="A0AAD4PC93"/>
<proteinExistence type="inferred from homology"/>
<evidence type="ECO:0000256" key="2">
    <source>
        <dbReference type="ARBA" id="ARBA00010617"/>
    </source>
</evidence>
<comment type="similarity">
    <text evidence="2 12">Belongs to the cytochrome P450 family.</text>
</comment>
<keyword evidence="8 11" id="KW-0408">Iron</keyword>
<dbReference type="PANTHER" id="PTHR24282:SF255">
    <property type="entry name" value="CYTOCHROME P450 72A11-RELATED"/>
    <property type="match status" value="1"/>
</dbReference>
<keyword evidence="9 12" id="KW-0503">Monooxygenase</keyword>
<dbReference type="GO" id="GO:0009820">
    <property type="term" value="P:alkaloid metabolic process"/>
    <property type="evidence" value="ECO:0007669"/>
    <property type="project" value="UniProtKB-ARBA"/>
</dbReference>
<reference evidence="13 14" key="1">
    <citation type="journal article" date="2021" name="Nat. Commun.">
        <title>Incipient diploidization of the medicinal plant Perilla within 10,000 years.</title>
        <authorList>
            <person name="Zhang Y."/>
            <person name="Shen Q."/>
            <person name="Leng L."/>
            <person name="Zhang D."/>
            <person name="Chen S."/>
            <person name="Shi Y."/>
            <person name="Ning Z."/>
            <person name="Chen S."/>
        </authorList>
    </citation>
    <scope>NUCLEOTIDE SEQUENCE [LARGE SCALE GENOMIC DNA]</scope>
    <source>
        <strain evidence="14">cv. PC099</strain>
    </source>
</reference>
<dbReference type="GO" id="GO:0005506">
    <property type="term" value="F:iron ion binding"/>
    <property type="evidence" value="ECO:0007669"/>
    <property type="project" value="InterPro"/>
</dbReference>
<keyword evidence="7 12" id="KW-0560">Oxidoreductase</keyword>
<organism evidence="13 14">
    <name type="scientific">Perilla frutescens var. hirtella</name>
    <name type="common">Perilla citriodora</name>
    <name type="synonym">Perilla setoyensis</name>
    <dbReference type="NCBI Taxonomy" id="608512"/>
    <lineage>
        <taxon>Eukaryota</taxon>
        <taxon>Viridiplantae</taxon>
        <taxon>Streptophyta</taxon>
        <taxon>Embryophyta</taxon>
        <taxon>Tracheophyta</taxon>
        <taxon>Spermatophyta</taxon>
        <taxon>Magnoliopsida</taxon>
        <taxon>eudicotyledons</taxon>
        <taxon>Gunneridae</taxon>
        <taxon>Pentapetalae</taxon>
        <taxon>asterids</taxon>
        <taxon>lamiids</taxon>
        <taxon>Lamiales</taxon>
        <taxon>Lamiaceae</taxon>
        <taxon>Nepetoideae</taxon>
        <taxon>Elsholtzieae</taxon>
        <taxon>Perilla</taxon>
    </lineage>
</organism>
<evidence type="ECO:0000256" key="7">
    <source>
        <dbReference type="ARBA" id="ARBA00023002"/>
    </source>
</evidence>
<evidence type="ECO:0000256" key="1">
    <source>
        <dbReference type="ARBA" id="ARBA00004167"/>
    </source>
</evidence>
<dbReference type="InterPro" id="IPR002401">
    <property type="entry name" value="Cyt_P450_E_grp-I"/>
</dbReference>
<gene>
    <name evidence="13" type="ORF">C2S53_004926</name>
</gene>
<evidence type="ECO:0000256" key="12">
    <source>
        <dbReference type="RuleBase" id="RU000461"/>
    </source>
</evidence>
<dbReference type="PRINTS" id="PR00385">
    <property type="entry name" value="P450"/>
</dbReference>
<name>A0AAD4PC93_PERFH</name>
<evidence type="ECO:0000256" key="9">
    <source>
        <dbReference type="ARBA" id="ARBA00023033"/>
    </source>
</evidence>
<evidence type="ECO:0000313" key="14">
    <source>
        <dbReference type="Proteomes" id="UP001190926"/>
    </source>
</evidence>
<dbReference type="InterPro" id="IPR036396">
    <property type="entry name" value="Cyt_P450_sf"/>
</dbReference>
<dbReference type="Pfam" id="PF00067">
    <property type="entry name" value="p450"/>
    <property type="match status" value="1"/>
</dbReference>
<dbReference type="PRINTS" id="PR00463">
    <property type="entry name" value="EP450I"/>
</dbReference>
<evidence type="ECO:0000256" key="6">
    <source>
        <dbReference type="ARBA" id="ARBA00022989"/>
    </source>
</evidence>
<comment type="subcellular location">
    <subcellularLocation>
        <location evidence="1">Membrane</location>
        <topology evidence="1">Single-pass membrane protein</topology>
    </subcellularLocation>
</comment>
<accession>A0AAD4PC93</accession>
<keyword evidence="4" id="KW-0812">Transmembrane</keyword>
<evidence type="ECO:0000256" key="11">
    <source>
        <dbReference type="PIRSR" id="PIRSR602401-1"/>
    </source>
</evidence>
<dbReference type="SUPFAM" id="SSF48264">
    <property type="entry name" value="Cytochrome P450"/>
    <property type="match status" value="1"/>
</dbReference>
<dbReference type="PANTHER" id="PTHR24282">
    <property type="entry name" value="CYTOCHROME P450 FAMILY MEMBER"/>
    <property type="match status" value="1"/>
</dbReference>
<keyword evidence="10" id="KW-0472">Membrane</keyword>
<keyword evidence="5 11" id="KW-0479">Metal-binding</keyword>
<evidence type="ECO:0000256" key="3">
    <source>
        <dbReference type="ARBA" id="ARBA00022617"/>
    </source>
</evidence>
<keyword evidence="6" id="KW-1133">Transmembrane helix</keyword>
<evidence type="ECO:0000256" key="4">
    <source>
        <dbReference type="ARBA" id="ARBA00022692"/>
    </source>
</evidence>
<dbReference type="GO" id="GO:0004497">
    <property type="term" value="F:monooxygenase activity"/>
    <property type="evidence" value="ECO:0007669"/>
    <property type="project" value="UniProtKB-KW"/>
</dbReference>
<dbReference type="EMBL" id="SDAM02000057">
    <property type="protein sequence ID" value="KAH6833547.1"/>
    <property type="molecule type" value="Genomic_DNA"/>
</dbReference>
<dbReference type="InterPro" id="IPR050665">
    <property type="entry name" value="Cytochrome_P450_Monooxygen"/>
</dbReference>